<reference evidence="2" key="1">
    <citation type="submission" date="2021-01" db="EMBL/GenBank/DDBJ databases">
        <title>Modified the classification status of verrucomicrobia.</title>
        <authorList>
            <person name="Feng X."/>
        </authorList>
    </citation>
    <scope>NUCLEOTIDE SEQUENCE</scope>
    <source>
        <strain evidence="2">KCTC 22041</strain>
    </source>
</reference>
<dbReference type="EMBL" id="JAENIJ010000015">
    <property type="protein sequence ID" value="MBK1882909.1"/>
    <property type="molecule type" value="Genomic_DNA"/>
</dbReference>
<proteinExistence type="predicted"/>
<evidence type="ECO:0000256" key="1">
    <source>
        <dbReference type="SAM" id="SignalP"/>
    </source>
</evidence>
<dbReference type="Proteomes" id="UP000603141">
    <property type="component" value="Unassembled WGS sequence"/>
</dbReference>
<keyword evidence="3" id="KW-1185">Reference proteome</keyword>
<sequence>MASLTPSLTLKGATLLSTLLFSANAIAWTPRVYTDDPSDSVSSGFTVDTYDRNDVVSFWHGVYQASENYRSHEAFINLGASTMGEPGPEYLNLVRDCERRLNYFRAMAGVSADIQLNTASTVRIDTDDTYKPADTTTKATAAQASATMIAATYSSPTASGNAASGLNHDPVPAQCVGWSTIAWNGNAKSNLTYGFYGPAAINAFMREDYANTTGENDRVGHRRFVLSPNATDFSTGNTPGYWNSDTFTPRPPTSALYVLQKPDEVQSATGTGFFTFPNEGYFPAPINSPYWSCSHPGADFSNATVYMTVEGGSRIKMNAVGDNRYANPAIVWQVTGDMAATDLIEDRHCVVEIEGIEGDGVPSSFSYPVTLINPNVVTIPQTVLGSAEPFLPATPKYYFEWSSQVEAMEISTFRDAPGNWIETAEEESATVINSTDSTYDFRTTVNYPAYSVFTGINGSKVFHLTFPYLFDPVVNRPPEQSFELDREIFTSSGSTLTFLYKRGLMTPDSILTVEASTNAGSTWTAIGQPIVGINNPDTAIKTWSGQLPNTDEPVRVRFRYHAEPYKSVYSHHLYPTYPTGIFIDDISTTNTVMLELLKRNPIERGTTSFALSSDFTGEELEAGETVHLRMHVKLGNRWFPYGPFNTITPTTNPKQGFDAWIEYNFPFLTKGFAGDDTGDGVPNGVKYAFSLDPLKPGSLANTIEVEEVEPNISSKGSFLDATESRLVLRQPLPEVKDGITYSAEWSDDLVNWSEEGVEVTLTDGEAVARAPSAPTGTTKSRFLRWAIHEN</sequence>
<evidence type="ECO:0008006" key="4">
    <source>
        <dbReference type="Google" id="ProtNLM"/>
    </source>
</evidence>
<keyword evidence="1" id="KW-0732">Signal</keyword>
<feature type="chain" id="PRO_5037313187" description="SCP domain-containing protein" evidence="1">
    <location>
        <begin position="28"/>
        <end position="790"/>
    </location>
</feature>
<dbReference type="AlphaFoldDB" id="A0A934SBL0"/>
<gene>
    <name evidence="2" type="ORF">JIN85_10810</name>
</gene>
<comment type="caution">
    <text evidence="2">The sequence shown here is derived from an EMBL/GenBank/DDBJ whole genome shotgun (WGS) entry which is preliminary data.</text>
</comment>
<accession>A0A934SBL0</accession>
<evidence type="ECO:0000313" key="3">
    <source>
        <dbReference type="Proteomes" id="UP000603141"/>
    </source>
</evidence>
<evidence type="ECO:0000313" key="2">
    <source>
        <dbReference type="EMBL" id="MBK1882909.1"/>
    </source>
</evidence>
<name>A0A934SBL0_9BACT</name>
<protein>
    <recommendedName>
        <fullName evidence="4">SCP domain-containing protein</fullName>
    </recommendedName>
</protein>
<feature type="signal peptide" evidence="1">
    <location>
        <begin position="1"/>
        <end position="27"/>
    </location>
</feature>
<dbReference type="RefSeq" id="WP_200270495.1">
    <property type="nucleotide sequence ID" value="NZ_JAENIJ010000015.1"/>
</dbReference>
<organism evidence="2 3">
    <name type="scientific">Luteolibacter pohnpeiensis</name>
    <dbReference type="NCBI Taxonomy" id="454153"/>
    <lineage>
        <taxon>Bacteria</taxon>
        <taxon>Pseudomonadati</taxon>
        <taxon>Verrucomicrobiota</taxon>
        <taxon>Verrucomicrobiia</taxon>
        <taxon>Verrucomicrobiales</taxon>
        <taxon>Verrucomicrobiaceae</taxon>
        <taxon>Luteolibacter</taxon>
    </lineage>
</organism>